<dbReference type="Proteomes" id="UP001484097">
    <property type="component" value="Unassembled WGS sequence"/>
</dbReference>
<evidence type="ECO:0000313" key="1">
    <source>
        <dbReference type="EMBL" id="MEO9248510.1"/>
    </source>
</evidence>
<proteinExistence type="predicted"/>
<organism evidence="1 2">
    <name type="scientific">Citricoccus nitrophenolicus</name>
    <dbReference type="NCBI Taxonomy" id="863575"/>
    <lineage>
        <taxon>Bacteria</taxon>
        <taxon>Bacillati</taxon>
        <taxon>Actinomycetota</taxon>
        <taxon>Actinomycetes</taxon>
        <taxon>Micrococcales</taxon>
        <taxon>Micrococcaceae</taxon>
        <taxon>Citricoccus</taxon>
    </lineage>
</organism>
<accession>A0ABV0IK92</accession>
<dbReference type="InterPro" id="IPR011200">
    <property type="entry name" value="UCP012608"/>
</dbReference>
<dbReference type="RefSeq" id="WP_347921107.1">
    <property type="nucleotide sequence ID" value="NZ_JBDXMX010000005.1"/>
</dbReference>
<dbReference type="Pfam" id="PF10094">
    <property type="entry name" value="DUF2332"/>
    <property type="match status" value="1"/>
</dbReference>
<dbReference type="EMBL" id="JBDXMX010000005">
    <property type="protein sequence ID" value="MEO9248510.1"/>
    <property type="molecule type" value="Genomic_DNA"/>
</dbReference>
<sequence>MDPAIHRGQLSPSEVYRRFARTEAHGSSKVYEDWAENIAEDPAVLDLLASLPRPKRQPNLVFAAARIHGAEGSYASFRGTLLGRWNAIRPTILARSTQTNEAARCAVLLPFLAALPQPLALIEVGASAGLCLLPDRYSYRYTAGQNAPRYDAGPRLDPAAGPSGVVIECGTGPGITVPDALPRVAWRAGIDLAPVDVRDPAATDWLEALIWPEHHERRDRLRAALDIARRDPPRVVAGDLNQALPALAAEAPADATLVVFHTAVLAYLEAGARADFVDLVRGLPGHWISNEGRGVVPLPSPGARPADTEGATQDGRFVVAVDGVPRALADPHGRCVVGLPAS</sequence>
<evidence type="ECO:0000313" key="2">
    <source>
        <dbReference type="Proteomes" id="UP001484097"/>
    </source>
</evidence>
<name>A0ABV0IK92_9MICC</name>
<reference evidence="1 2" key="1">
    <citation type="submission" date="2024-05" db="EMBL/GenBank/DDBJ databases">
        <authorList>
            <person name="Yi C."/>
        </authorList>
    </citation>
    <scope>NUCLEOTIDE SEQUENCE [LARGE SCALE GENOMIC DNA]</scope>
    <source>
        <strain evidence="1 2">XS13</strain>
    </source>
</reference>
<protein>
    <submittedName>
        <fullName evidence="1">DUF2332 domain-containing protein</fullName>
    </submittedName>
</protein>
<comment type="caution">
    <text evidence="1">The sequence shown here is derived from an EMBL/GenBank/DDBJ whole genome shotgun (WGS) entry which is preliminary data.</text>
</comment>
<gene>
    <name evidence="1" type="ORF">ABDK96_12540</name>
</gene>
<keyword evidence="2" id="KW-1185">Reference proteome</keyword>